<reference evidence="2" key="2">
    <citation type="journal article" date="2015" name="Fish Shellfish Immunol.">
        <title>Early steps in the European eel (Anguilla anguilla)-Vibrio vulnificus interaction in the gills: Role of the RtxA13 toxin.</title>
        <authorList>
            <person name="Callol A."/>
            <person name="Pajuelo D."/>
            <person name="Ebbesson L."/>
            <person name="Teles M."/>
            <person name="MacKenzie S."/>
            <person name="Amaro C."/>
        </authorList>
    </citation>
    <scope>NUCLEOTIDE SEQUENCE</scope>
</reference>
<feature type="region of interest" description="Disordered" evidence="1">
    <location>
        <begin position="1"/>
        <end position="32"/>
    </location>
</feature>
<organism evidence="2">
    <name type="scientific">Anguilla anguilla</name>
    <name type="common">European freshwater eel</name>
    <name type="synonym">Muraena anguilla</name>
    <dbReference type="NCBI Taxonomy" id="7936"/>
    <lineage>
        <taxon>Eukaryota</taxon>
        <taxon>Metazoa</taxon>
        <taxon>Chordata</taxon>
        <taxon>Craniata</taxon>
        <taxon>Vertebrata</taxon>
        <taxon>Euteleostomi</taxon>
        <taxon>Actinopterygii</taxon>
        <taxon>Neopterygii</taxon>
        <taxon>Teleostei</taxon>
        <taxon>Anguilliformes</taxon>
        <taxon>Anguillidae</taxon>
        <taxon>Anguilla</taxon>
    </lineage>
</organism>
<evidence type="ECO:0000313" key="2">
    <source>
        <dbReference type="EMBL" id="JAH96571.1"/>
    </source>
</evidence>
<accession>A0A0E9X273</accession>
<evidence type="ECO:0000256" key="1">
    <source>
        <dbReference type="SAM" id="MobiDB-lite"/>
    </source>
</evidence>
<dbReference type="EMBL" id="GBXM01012006">
    <property type="protein sequence ID" value="JAH96571.1"/>
    <property type="molecule type" value="Transcribed_RNA"/>
</dbReference>
<reference evidence="2" key="1">
    <citation type="submission" date="2014-11" db="EMBL/GenBank/DDBJ databases">
        <authorList>
            <person name="Amaro Gonzalez C."/>
        </authorList>
    </citation>
    <scope>NUCLEOTIDE SEQUENCE</scope>
</reference>
<proteinExistence type="predicted"/>
<protein>
    <submittedName>
        <fullName evidence="2">Uncharacterized protein</fullName>
    </submittedName>
</protein>
<feature type="compositionally biased region" description="Basic residues" evidence="1">
    <location>
        <begin position="1"/>
        <end position="30"/>
    </location>
</feature>
<name>A0A0E9X273_ANGAN</name>
<dbReference type="AlphaFoldDB" id="A0A0E9X273"/>
<sequence length="61" mass="7272">MKKGRRGRSRMRKSRRAKKSMMKKSLKRRQTTSCHTLTMGRNLVETAMTTWTKPFIEEQRG</sequence>